<accession>A0A2X1PUI0</accession>
<name>A0A2X1PUI0_HAEIF</name>
<protein>
    <submittedName>
        <fullName evidence="1">5-methylaminomethyl-2-thiouridine methyltransferase</fullName>
    </submittedName>
</protein>
<dbReference type="InterPro" id="IPR029063">
    <property type="entry name" value="SAM-dependent_MTases_sf"/>
</dbReference>
<dbReference type="EMBL" id="UASK01000003">
    <property type="protein sequence ID" value="SPX40723.1"/>
    <property type="molecule type" value="Genomic_DNA"/>
</dbReference>
<dbReference type="GO" id="GO:0032259">
    <property type="term" value="P:methylation"/>
    <property type="evidence" value="ECO:0007669"/>
    <property type="project" value="UniProtKB-KW"/>
</dbReference>
<gene>
    <name evidence="1" type="primary">mnmC_5</name>
    <name evidence="1" type="ORF">NCTC11872_00299</name>
</gene>
<reference evidence="1 2" key="1">
    <citation type="submission" date="2018-06" db="EMBL/GenBank/DDBJ databases">
        <authorList>
            <consortium name="Pathogen Informatics"/>
            <person name="Doyle S."/>
        </authorList>
    </citation>
    <scope>NUCLEOTIDE SEQUENCE [LARGE SCALE GENOMIC DNA]</scope>
    <source>
        <strain evidence="1 2">NCTC11872</strain>
    </source>
</reference>
<dbReference type="GO" id="GO:0008168">
    <property type="term" value="F:methyltransferase activity"/>
    <property type="evidence" value="ECO:0007669"/>
    <property type="project" value="UniProtKB-KW"/>
</dbReference>
<sequence length="164" mass="19475">MTFSVQHAEIHFNQNHIPVSDQFDDVYFSNENGLAETDYVFLQGNQLWERWITHKEANFVIAEMGFGTGLNFFAVTQLFREFRQQHENHPLKRLNFISFEKYPLKITALSQAHLAYPQFEDLSAHLQRYWPSLILGCHRIHFEETTLDLWLVMYQKTCHNLAII</sequence>
<dbReference type="Gene3D" id="3.40.50.150">
    <property type="entry name" value="Vaccinia Virus protein VP39"/>
    <property type="match status" value="1"/>
</dbReference>
<evidence type="ECO:0000313" key="1">
    <source>
        <dbReference type="EMBL" id="SPX40723.1"/>
    </source>
</evidence>
<evidence type="ECO:0000313" key="2">
    <source>
        <dbReference type="Proteomes" id="UP000249936"/>
    </source>
</evidence>
<proteinExistence type="predicted"/>
<organism evidence="1 2">
    <name type="scientific">Haemophilus influenzae</name>
    <dbReference type="NCBI Taxonomy" id="727"/>
    <lineage>
        <taxon>Bacteria</taxon>
        <taxon>Pseudomonadati</taxon>
        <taxon>Pseudomonadota</taxon>
        <taxon>Gammaproteobacteria</taxon>
        <taxon>Pasteurellales</taxon>
        <taxon>Pasteurellaceae</taxon>
        <taxon>Haemophilus</taxon>
    </lineage>
</organism>
<keyword evidence="1" id="KW-0489">Methyltransferase</keyword>
<dbReference type="Proteomes" id="UP000249936">
    <property type="component" value="Unassembled WGS sequence"/>
</dbReference>
<dbReference type="AlphaFoldDB" id="A0A2X1PUI0"/>
<keyword evidence="1" id="KW-0808">Transferase</keyword>